<sequence length="151" mass="15505">MHFPISLGLLLAVGASAAPTAVPTVTCENNASDGTVFTAQNAEFDIICGVDYAGGDMGAQGVATFAECITLCDTTPGCVNVAFAPWGQCYLKNKNTTPTANPGIWTAKGKKGLSGLTCVNNFSDKKTYTTHSGSTFEIECGVDYGGGDMSA</sequence>
<evidence type="ECO:0000313" key="2">
    <source>
        <dbReference type="EMBL" id="KAK4182333.1"/>
    </source>
</evidence>
<proteinExistence type="predicted"/>
<dbReference type="Gene3D" id="3.50.4.10">
    <property type="entry name" value="Hepatocyte Growth Factor"/>
    <property type="match status" value="1"/>
</dbReference>
<dbReference type="Proteomes" id="UP001302126">
    <property type="component" value="Unassembled WGS sequence"/>
</dbReference>
<feature type="chain" id="PRO_5042865955" description="Apple domain-containing protein" evidence="1">
    <location>
        <begin position="18"/>
        <end position="151"/>
    </location>
</feature>
<dbReference type="AlphaFoldDB" id="A0AAN7ACP1"/>
<reference evidence="2" key="2">
    <citation type="submission" date="2023-05" db="EMBL/GenBank/DDBJ databases">
        <authorList>
            <consortium name="Lawrence Berkeley National Laboratory"/>
            <person name="Steindorff A."/>
            <person name="Hensen N."/>
            <person name="Bonometti L."/>
            <person name="Westerberg I."/>
            <person name="Brannstrom I.O."/>
            <person name="Guillou S."/>
            <person name="Cros-Aarteil S."/>
            <person name="Calhoun S."/>
            <person name="Haridas S."/>
            <person name="Kuo A."/>
            <person name="Mondo S."/>
            <person name="Pangilinan J."/>
            <person name="Riley R."/>
            <person name="Labutti K."/>
            <person name="Andreopoulos B."/>
            <person name="Lipzen A."/>
            <person name="Chen C."/>
            <person name="Yanf M."/>
            <person name="Daum C."/>
            <person name="Ng V."/>
            <person name="Clum A."/>
            <person name="Ohm R."/>
            <person name="Martin F."/>
            <person name="Silar P."/>
            <person name="Natvig D."/>
            <person name="Lalanne C."/>
            <person name="Gautier V."/>
            <person name="Ament-Velasquez S.L."/>
            <person name="Kruys A."/>
            <person name="Hutchinson M.I."/>
            <person name="Powell A.J."/>
            <person name="Barry K."/>
            <person name="Miller A.N."/>
            <person name="Grigoriev I.V."/>
            <person name="Debuchy R."/>
            <person name="Gladieux P."/>
            <person name="Thoren M.H."/>
            <person name="Johannesson H."/>
        </authorList>
    </citation>
    <scope>NUCLEOTIDE SEQUENCE</scope>
    <source>
        <strain evidence="2">PSN309</strain>
    </source>
</reference>
<reference evidence="2" key="1">
    <citation type="journal article" date="2023" name="Mol. Phylogenet. Evol.">
        <title>Genome-scale phylogeny and comparative genomics of the fungal order Sordariales.</title>
        <authorList>
            <person name="Hensen N."/>
            <person name="Bonometti L."/>
            <person name="Westerberg I."/>
            <person name="Brannstrom I.O."/>
            <person name="Guillou S."/>
            <person name="Cros-Aarteil S."/>
            <person name="Calhoun S."/>
            <person name="Haridas S."/>
            <person name="Kuo A."/>
            <person name="Mondo S."/>
            <person name="Pangilinan J."/>
            <person name="Riley R."/>
            <person name="LaButti K."/>
            <person name="Andreopoulos B."/>
            <person name="Lipzen A."/>
            <person name="Chen C."/>
            <person name="Yan M."/>
            <person name="Daum C."/>
            <person name="Ng V."/>
            <person name="Clum A."/>
            <person name="Steindorff A."/>
            <person name="Ohm R.A."/>
            <person name="Martin F."/>
            <person name="Silar P."/>
            <person name="Natvig D.O."/>
            <person name="Lalanne C."/>
            <person name="Gautier V."/>
            <person name="Ament-Velasquez S.L."/>
            <person name="Kruys A."/>
            <person name="Hutchinson M.I."/>
            <person name="Powell A.J."/>
            <person name="Barry K."/>
            <person name="Miller A.N."/>
            <person name="Grigoriev I.V."/>
            <person name="Debuchy R."/>
            <person name="Gladieux P."/>
            <person name="Hiltunen Thoren M."/>
            <person name="Johannesson H."/>
        </authorList>
    </citation>
    <scope>NUCLEOTIDE SEQUENCE</scope>
    <source>
        <strain evidence="2">PSN309</strain>
    </source>
</reference>
<accession>A0AAN7ACP1</accession>
<evidence type="ECO:0008006" key="4">
    <source>
        <dbReference type="Google" id="ProtNLM"/>
    </source>
</evidence>
<organism evidence="2 3">
    <name type="scientific">Podospora australis</name>
    <dbReference type="NCBI Taxonomy" id="1536484"/>
    <lineage>
        <taxon>Eukaryota</taxon>
        <taxon>Fungi</taxon>
        <taxon>Dikarya</taxon>
        <taxon>Ascomycota</taxon>
        <taxon>Pezizomycotina</taxon>
        <taxon>Sordariomycetes</taxon>
        <taxon>Sordariomycetidae</taxon>
        <taxon>Sordariales</taxon>
        <taxon>Podosporaceae</taxon>
        <taxon>Podospora</taxon>
    </lineage>
</organism>
<comment type="caution">
    <text evidence="2">The sequence shown here is derived from an EMBL/GenBank/DDBJ whole genome shotgun (WGS) entry which is preliminary data.</text>
</comment>
<gene>
    <name evidence="2" type="ORF">QBC35DRAFT_396162</name>
</gene>
<keyword evidence="1" id="KW-0732">Signal</keyword>
<dbReference type="EMBL" id="MU864680">
    <property type="protein sequence ID" value="KAK4182333.1"/>
    <property type="molecule type" value="Genomic_DNA"/>
</dbReference>
<evidence type="ECO:0000313" key="3">
    <source>
        <dbReference type="Proteomes" id="UP001302126"/>
    </source>
</evidence>
<feature type="signal peptide" evidence="1">
    <location>
        <begin position="1"/>
        <end position="17"/>
    </location>
</feature>
<name>A0AAN7ACP1_9PEZI</name>
<evidence type="ECO:0000256" key="1">
    <source>
        <dbReference type="SAM" id="SignalP"/>
    </source>
</evidence>
<protein>
    <recommendedName>
        <fullName evidence="4">Apple domain-containing protein</fullName>
    </recommendedName>
</protein>
<keyword evidence="3" id="KW-1185">Reference proteome</keyword>